<evidence type="ECO:0000313" key="2">
    <source>
        <dbReference type="Proteomes" id="UP001256827"/>
    </source>
</evidence>
<accession>A0ABY9T897</accession>
<keyword evidence="2" id="KW-1185">Reference proteome</keyword>
<dbReference type="Gene3D" id="3.30.530.20">
    <property type="match status" value="1"/>
</dbReference>
<sequence length="154" mass="17404">MPQGIHEIELDLDIQSVWAFVHVLENWVPLVPGYISHERVSDRRVTWTFTGDIGIMKKKISLQADITEWKEPTEVRFTLTGINENFTGEGFFQALQLGEHRTKMTGFLDITAKGLKAPMINSVLKNHVPQLTTELAEAVAGRMRQHASVPPARE</sequence>
<dbReference type="InterPro" id="IPR023393">
    <property type="entry name" value="START-like_dom_sf"/>
</dbReference>
<dbReference type="CDD" id="cd07812">
    <property type="entry name" value="SRPBCC"/>
    <property type="match status" value="1"/>
</dbReference>
<dbReference type="EMBL" id="CP134050">
    <property type="protein sequence ID" value="WNC16299.1"/>
    <property type="molecule type" value="Genomic_DNA"/>
</dbReference>
<dbReference type="InterPro" id="IPR010419">
    <property type="entry name" value="CO_DH_gsu"/>
</dbReference>
<protein>
    <submittedName>
        <fullName evidence="1">SRPBCC family protein</fullName>
    </submittedName>
</protein>
<reference evidence="1 2" key="1">
    <citation type="submission" date="2023-09" db="EMBL/GenBank/DDBJ databases">
        <title>Complete Genome and Methylome dissection of Bacillus brevis NEB573 original source of BbsI restriction endonuclease.</title>
        <authorList>
            <person name="Fomenkov A."/>
            <person name="Roberts R.D."/>
        </authorList>
    </citation>
    <scope>NUCLEOTIDE SEQUENCE [LARGE SCALE GENOMIC DNA]</scope>
    <source>
        <strain evidence="1 2">NEB573</strain>
    </source>
</reference>
<organism evidence="1 2">
    <name type="scientific">Brevibacillus brevis</name>
    <name type="common">Bacillus brevis</name>
    <dbReference type="NCBI Taxonomy" id="1393"/>
    <lineage>
        <taxon>Bacteria</taxon>
        <taxon>Bacillati</taxon>
        <taxon>Bacillota</taxon>
        <taxon>Bacilli</taxon>
        <taxon>Bacillales</taxon>
        <taxon>Paenibacillaceae</taxon>
        <taxon>Brevibacillus</taxon>
    </lineage>
</organism>
<dbReference type="Pfam" id="PF06240">
    <property type="entry name" value="COXG"/>
    <property type="match status" value="1"/>
</dbReference>
<gene>
    <name evidence="1" type="ORF">RGB73_08285</name>
</gene>
<dbReference type="SUPFAM" id="SSF55961">
    <property type="entry name" value="Bet v1-like"/>
    <property type="match status" value="1"/>
</dbReference>
<proteinExistence type="predicted"/>
<evidence type="ECO:0000313" key="1">
    <source>
        <dbReference type="EMBL" id="WNC16299.1"/>
    </source>
</evidence>
<name>A0ABY9T897_BREBE</name>
<dbReference type="Proteomes" id="UP001256827">
    <property type="component" value="Chromosome"/>
</dbReference>
<dbReference type="RefSeq" id="WP_310770833.1">
    <property type="nucleotide sequence ID" value="NZ_CP134050.1"/>
</dbReference>